<dbReference type="EMBL" id="BAABHK010000002">
    <property type="protein sequence ID" value="GAA4622386.1"/>
    <property type="molecule type" value="Genomic_DNA"/>
</dbReference>
<organism evidence="4 5">
    <name type="scientific">Actinoallomurus vinaceus</name>
    <dbReference type="NCBI Taxonomy" id="1080074"/>
    <lineage>
        <taxon>Bacteria</taxon>
        <taxon>Bacillati</taxon>
        <taxon>Actinomycetota</taxon>
        <taxon>Actinomycetes</taxon>
        <taxon>Streptosporangiales</taxon>
        <taxon>Thermomonosporaceae</taxon>
        <taxon>Actinoallomurus</taxon>
    </lineage>
</organism>
<name>A0ABP8U2I5_9ACTN</name>
<evidence type="ECO:0000259" key="3">
    <source>
        <dbReference type="Pfam" id="PF13581"/>
    </source>
</evidence>
<feature type="region of interest" description="Disordered" evidence="2">
    <location>
        <begin position="81"/>
        <end position="100"/>
    </location>
</feature>
<keyword evidence="1" id="KW-0418">Kinase</keyword>
<keyword evidence="1" id="KW-0808">Transferase</keyword>
<dbReference type="CDD" id="cd16936">
    <property type="entry name" value="HATPase_RsbW-like"/>
    <property type="match status" value="1"/>
</dbReference>
<dbReference type="InterPro" id="IPR036890">
    <property type="entry name" value="HATPase_C_sf"/>
</dbReference>
<dbReference type="InterPro" id="IPR050267">
    <property type="entry name" value="Anti-sigma-factor_SerPK"/>
</dbReference>
<evidence type="ECO:0000313" key="4">
    <source>
        <dbReference type="EMBL" id="GAA4622386.1"/>
    </source>
</evidence>
<sequence>MTEEAVVLGEITLPGMRSSVAHARAFLRELLPCDHPALDDLVTVGSETVCNAVTHTASGQAAGRVTVVLLARGGAYRLEVTDDGAGGSRPRLEAEDGGESGRGMRIVDALARRWGYREDGARTVVWAEFGNG</sequence>
<dbReference type="Gene3D" id="3.30.565.10">
    <property type="entry name" value="Histidine kinase-like ATPase, C-terminal domain"/>
    <property type="match status" value="1"/>
</dbReference>
<protein>
    <recommendedName>
        <fullName evidence="3">Histidine kinase/HSP90-like ATPase domain-containing protein</fullName>
    </recommendedName>
</protein>
<evidence type="ECO:0000256" key="1">
    <source>
        <dbReference type="ARBA" id="ARBA00022527"/>
    </source>
</evidence>
<dbReference type="Proteomes" id="UP001501442">
    <property type="component" value="Unassembled WGS sequence"/>
</dbReference>
<accession>A0ABP8U2I5</accession>
<keyword evidence="5" id="KW-1185">Reference proteome</keyword>
<gene>
    <name evidence="4" type="ORF">GCM10023196_014370</name>
</gene>
<evidence type="ECO:0000256" key="2">
    <source>
        <dbReference type="SAM" id="MobiDB-lite"/>
    </source>
</evidence>
<dbReference type="SUPFAM" id="SSF55874">
    <property type="entry name" value="ATPase domain of HSP90 chaperone/DNA topoisomerase II/histidine kinase"/>
    <property type="match status" value="1"/>
</dbReference>
<dbReference type="PANTHER" id="PTHR35526">
    <property type="entry name" value="ANTI-SIGMA-F FACTOR RSBW-RELATED"/>
    <property type="match status" value="1"/>
</dbReference>
<feature type="domain" description="Histidine kinase/HSP90-like ATPase" evidence="3">
    <location>
        <begin position="19"/>
        <end position="127"/>
    </location>
</feature>
<evidence type="ECO:0000313" key="5">
    <source>
        <dbReference type="Proteomes" id="UP001501442"/>
    </source>
</evidence>
<dbReference type="InterPro" id="IPR003594">
    <property type="entry name" value="HATPase_dom"/>
</dbReference>
<keyword evidence="1" id="KW-0723">Serine/threonine-protein kinase</keyword>
<comment type="caution">
    <text evidence="4">The sequence shown here is derived from an EMBL/GenBank/DDBJ whole genome shotgun (WGS) entry which is preliminary data.</text>
</comment>
<proteinExistence type="predicted"/>
<reference evidence="5" key="1">
    <citation type="journal article" date="2019" name="Int. J. Syst. Evol. Microbiol.">
        <title>The Global Catalogue of Microorganisms (GCM) 10K type strain sequencing project: providing services to taxonomists for standard genome sequencing and annotation.</title>
        <authorList>
            <consortium name="The Broad Institute Genomics Platform"/>
            <consortium name="The Broad Institute Genome Sequencing Center for Infectious Disease"/>
            <person name="Wu L."/>
            <person name="Ma J."/>
        </authorList>
    </citation>
    <scope>NUCLEOTIDE SEQUENCE [LARGE SCALE GENOMIC DNA]</scope>
    <source>
        <strain evidence="5">JCM 17939</strain>
    </source>
</reference>
<dbReference type="PANTHER" id="PTHR35526:SF3">
    <property type="entry name" value="ANTI-SIGMA-F FACTOR RSBW"/>
    <property type="match status" value="1"/>
</dbReference>
<dbReference type="RefSeq" id="WP_345429854.1">
    <property type="nucleotide sequence ID" value="NZ_BAABHK010000002.1"/>
</dbReference>
<dbReference type="Pfam" id="PF13581">
    <property type="entry name" value="HATPase_c_2"/>
    <property type="match status" value="1"/>
</dbReference>